<dbReference type="EMBL" id="CP009122">
    <property type="protein sequence ID" value="AJA10188.1"/>
    <property type="molecule type" value="Genomic_DNA"/>
</dbReference>
<dbReference type="InterPro" id="IPR000182">
    <property type="entry name" value="GNAT_dom"/>
</dbReference>
<dbReference type="RefSeq" id="WP_039576465.1">
    <property type="nucleotide sequence ID" value="NZ_CP009122.1"/>
</dbReference>
<dbReference type="InterPro" id="IPR016181">
    <property type="entry name" value="Acyl_CoA_acyltransferase"/>
</dbReference>
<proteinExistence type="inferred from homology"/>
<dbReference type="AlphaFoldDB" id="A0A0A7PLY2"/>
<evidence type="ECO:0000313" key="6">
    <source>
        <dbReference type="Proteomes" id="UP000030907"/>
    </source>
</evidence>
<dbReference type="HOGENOM" id="CLU_013985_41_3_5"/>
<dbReference type="PANTHER" id="PTHR10545">
    <property type="entry name" value="DIAMINE N-ACETYLTRANSFERASE"/>
    <property type="match status" value="1"/>
</dbReference>
<dbReference type="Gene3D" id="3.40.630.30">
    <property type="match status" value="1"/>
</dbReference>
<dbReference type="KEGG" id="sphk:SKP52_16570"/>
<dbReference type="InterPro" id="IPR051016">
    <property type="entry name" value="Diverse_Substrate_AcTransf"/>
</dbReference>
<keyword evidence="6" id="KW-1185">Reference proteome</keyword>
<evidence type="ECO:0000256" key="3">
    <source>
        <dbReference type="ARBA" id="ARBA00023315"/>
    </source>
</evidence>
<dbReference type="OrthoDB" id="9805924at2"/>
<evidence type="ECO:0000259" key="4">
    <source>
        <dbReference type="PROSITE" id="PS51186"/>
    </source>
</evidence>
<name>A0A0A7PLY2_9SPHN</name>
<keyword evidence="2 5" id="KW-0808">Transferase</keyword>
<dbReference type="Proteomes" id="UP000030907">
    <property type="component" value="Chromosome"/>
</dbReference>
<keyword evidence="3" id="KW-0012">Acyltransferase</keyword>
<evidence type="ECO:0000313" key="5">
    <source>
        <dbReference type="EMBL" id="AJA10188.1"/>
    </source>
</evidence>
<organism evidence="5 6">
    <name type="scientific">Sphingopyxis fribergensis</name>
    <dbReference type="NCBI Taxonomy" id="1515612"/>
    <lineage>
        <taxon>Bacteria</taxon>
        <taxon>Pseudomonadati</taxon>
        <taxon>Pseudomonadota</taxon>
        <taxon>Alphaproteobacteria</taxon>
        <taxon>Sphingomonadales</taxon>
        <taxon>Sphingomonadaceae</taxon>
        <taxon>Sphingopyxis</taxon>
    </lineage>
</organism>
<reference evidence="5 6" key="1">
    <citation type="journal article" date="2015" name="Int. J. Syst. Evol. Microbiol.">
        <title>Description of Sphingopyxis fribergensis sp. nov. - a soil bacterium with the ability to degrade styrene and phenylacetic acid.</title>
        <authorList>
            <person name="Oelschlagel M."/>
            <person name="Ruckert C."/>
            <person name="Kalinowski J."/>
            <person name="Schmidt G."/>
            <person name="Schlomann M."/>
            <person name="Tischler D."/>
        </authorList>
    </citation>
    <scope>NUCLEOTIDE SEQUENCE [LARGE SCALE GENOMIC DNA]</scope>
    <source>
        <strain evidence="5 6">Kp5.2</strain>
    </source>
</reference>
<comment type="similarity">
    <text evidence="1">Belongs to the acetyltransferase family.</text>
</comment>
<feature type="domain" description="N-acetyltransferase" evidence="4">
    <location>
        <begin position="3"/>
        <end position="151"/>
    </location>
</feature>
<sequence>MTLAIRPAAPADLPLIAQFIRDLADYEKLAHEVRFDEAKLGEKLFGPRPYAEVVIGEIDGTPQGFALFFHNFSTFEGRPGIYLEDLFVRPEARGSGLGKALLAHLAKLCTERDCARLEWSVLDWNDPAIGFYKGLGAKLMDEWTVMRVDGDALARLAGAA</sequence>
<dbReference type="FunFam" id="3.40.630.30:FF:000064">
    <property type="entry name" value="GNAT family acetyltransferase"/>
    <property type="match status" value="1"/>
</dbReference>
<accession>A0A0A7PLY2</accession>
<dbReference type="SUPFAM" id="SSF55729">
    <property type="entry name" value="Acyl-CoA N-acyltransferases (Nat)"/>
    <property type="match status" value="1"/>
</dbReference>
<evidence type="ECO:0000256" key="2">
    <source>
        <dbReference type="ARBA" id="ARBA00022679"/>
    </source>
</evidence>
<evidence type="ECO:0000256" key="1">
    <source>
        <dbReference type="ARBA" id="ARBA00008694"/>
    </source>
</evidence>
<dbReference type="STRING" id="1515612.SKP52_16570"/>
<dbReference type="Pfam" id="PF00583">
    <property type="entry name" value="Acetyltransf_1"/>
    <property type="match status" value="1"/>
</dbReference>
<protein>
    <submittedName>
        <fullName evidence="5">N-acetyltransferase GCN5</fullName>
    </submittedName>
</protein>
<dbReference type="GO" id="GO:0008080">
    <property type="term" value="F:N-acetyltransferase activity"/>
    <property type="evidence" value="ECO:0007669"/>
    <property type="project" value="TreeGrafter"/>
</dbReference>
<dbReference type="CDD" id="cd04301">
    <property type="entry name" value="NAT_SF"/>
    <property type="match status" value="1"/>
</dbReference>
<dbReference type="PROSITE" id="PS51186">
    <property type="entry name" value="GNAT"/>
    <property type="match status" value="1"/>
</dbReference>
<dbReference type="PANTHER" id="PTHR10545:SF29">
    <property type="entry name" value="GH14572P-RELATED"/>
    <property type="match status" value="1"/>
</dbReference>
<gene>
    <name evidence="5" type="ORF">SKP52_16570</name>
</gene>